<organism evidence="1">
    <name type="scientific">marine sediment metagenome</name>
    <dbReference type="NCBI Taxonomy" id="412755"/>
    <lineage>
        <taxon>unclassified sequences</taxon>
        <taxon>metagenomes</taxon>
        <taxon>ecological metagenomes</taxon>
    </lineage>
</organism>
<dbReference type="GO" id="GO:0016810">
    <property type="term" value="F:hydrolase activity, acting on carbon-nitrogen (but not peptide) bonds"/>
    <property type="evidence" value="ECO:0007669"/>
    <property type="project" value="InterPro"/>
</dbReference>
<dbReference type="Gene3D" id="2.30.40.10">
    <property type="entry name" value="Urease, subunit C, domain 1"/>
    <property type="match status" value="1"/>
</dbReference>
<accession>X0UVX0</accession>
<protein>
    <recommendedName>
        <fullName evidence="2">Amidohydrolase 3 domain-containing protein</fullName>
    </recommendedName>
</protein>
<dbReference type="PANTHER" id="PTHR22642:SF2">
    <property type="entry name" value="PROTEIN LONG AFTER FAR-RED 3"/>
    <property type="match status" value="1"/>
</dbReference>
<dbReference type="PANTHER" id="PTHR22642">
    <property type="entry name" value="IMIDAZOLONEPROPIONASE"/>
    <property type="match status" value="1"/>
</dbReference>
<dbReference type="EMBL" id="BARS01016955">
    <property type="protein sequence ID" value="GAF92605.1"/>
    <property type="molecule type" value="Genomic_DNA"/>
</dbReference>
<evidence type="ECO:0008006" key="2">
    <source>
        <dbReference type="Google" id="ProtNLM"/>
    </source>
</evidence>
<comment type="caution">
    <text evidence="1">The sequence shown here is derived from an EMBL/GenBank/DDBJ whole genome shotgun (WGS) entry which is preliminary data.</text>
</comment>
<proteinExistence type="predicted"/>
<dbReference type="SUPFAM" id="SSF51338">
    <property type="entry name" value="Composite domain of metallo-dependent hydrolases"/>
    <property type="match status" value="1"/>
</dbReference>
<gene>
    <name evidence="1" type="ORF">S01H1_27799</name>
</gene>
<feature type="non-terminal residue" evidence="1">
    <location>
        <position position="92"/>
    </location>
</feature>
<sequence length="92" mass="10086">MGDPTIPDLIFTNANIITLDPAHPQAELVAIRSGKVLSVGHNRELKRFRCDNSKVIDCRGKTIVPGFIDAHLHLPSFAESLVTMNLGPRNNV</sequence>
<reference evidence="1" key="1">
    <citation type="journal article" date="2014" name="Front. Microbiol.">
        <title>High frequency of phylogenetically diverse reductive dehalogenase-homologous genes in deep subseafloor sedimentary metagenomes.</title>
        <authorList>
            <person name="Kawai M."/>
            <person name="Futagami T."/>
            <person name="Toyoda A."/>
            <person name="Takaki Y."/>
            <person name="Nishi S."/>
            <person name="Hori S."/>
            <person name="Arai W."/>
            <person name="Tsubouchi T."/>
            <person name="Morono Y."/>
            <person name="Uchiyama I."/>
            <person name="Ito T."/>
            <person name="Fujiyama A."/>
            <person name="Inagaki F."/>
            <person name="Takami H."/>
        </authorList>
    </citation>
    <scope>NUCLEOTIDE SEQUENCE</scope>
    <source>
        <strain evidence="1">Expedition CK06-06</strain>
    </source>
</reference>
<name>X0UVX0_9ZZZZ</name>
<dbReference type="AlphaFoldDB" id="X0UVX0"/>
<dbReference type="InterPro" id="IPR011059">
    <property type="entry name" value="Metal-dep_hydrolase_composite"/>
</dbReference>
<evidence type="ECO:0000313" key="1">
    <source>
        <dbReference type="EMBL" id="GAF92605.1"/>
    </source>
</evidence>